<dbReference type="HOGENOM" id="CLU_189697_0_0_9"/>
<dbReference type="Pfam" id="PF05800">
    <property type="entry name" value="GvpO"/>
    <property type="match status" value="1"/>
</dbReference>
<dbReference type="EMBL" id="CP000860">
    <property type="protein sequence ID" value="ACA60002.1"/>
    <property type="molecule type" value="Genomic_DNA"/>
</dbReference>
<accession>B1I4T3</accession>
<dbReference type="eggNOG" id="ENOG5033DDS">
    <property type="taxonomic scope" value="Bacteria"/>
</dbReference>
<dbReference type="GO" id="GO:0031412">
    <property type="term" value="P:gas vesicle organization"/>
    <property type="evidence" value="ECO:0007669"/>
    <property type="project" value="InterPro"/>
</dbReference>
<dbReference type="AlphaFoldDB" id="B1I4T3"/>
<sequence length="93" mass="10801">MDVENVINIVKDFFANVLKKPGDIIGACLNNGSWTVQIEVTEEDEYQRRHGRNELLGVYQVKLNENQEIVCYTRIMLRERGKIKGYLQDSEDP</sequence>
<dbReference type="InterPro" id="IPR008634">
    <property type="entry name" value="Gas-vesicle_GvpO"/>
</dbReference>
<dbReference type="STRING" id="477974.Daud_1496"/>
<organism evidence="1 2">
    <name type="scientific">Desulforudis audaxviator (strain MP104C)</name>
    <dbReference type="NCBI Taxonomy" id="477974"/>
    <lineage>
        <taxon>Bacteria</taxon>
        <taxon>Bacillati</taxon>
        <taxon>Bacillota</taxon>
        <taxon>Clostridia</taxon>
        <taxon>Thermoanaerobacterales</taxon>
        <taxon>Candidatus Desulforudaceae</taxon>
        <taxon>Candidatus Desulforudis</taxon>
    </lineage>
</organism>
<evidence type="ECO:0000313" key="1">
    <source>
        <dbReference type="EMBL" id="ACA60002.1"/>
    </source>
</evidence>
<dbReference type="RefSeq" id="WP_012302587.1">
    <property type="nucleotide sequence ID" value="NC_010424.1"/>
</dbReference>
<evidence type="ECO:0000313" key="2">
    <source>
        <dbReference type="Proteomes" id="UP000008544"/>
    </source>
</evidence>
<keyword evidence="2" id="KW-1185">Reference proteome</keyword>
<proteinExistence type="predicted"/>
<evidence type="ECO:0008006" key="3">
    <source>
        <dbReference type="Google" id="ProtNLM"/>
    </source>
</evidence>
<name>B1I4T3_DESAP</name>
<gene>
    <name evidence="1" type="ordered locus">Daud_1496</name>
</gene>
<reference evidence="2" key="1">
    <citation type="submission" date="2007-10" db="EMBL/GenBank/DDBJ databases">
        <title>Complete sequence of chromosome of Desulforudis audaxviator MP104C.</title>
        <authorList>
            <person name="Copeland A."/>
            <person name="Lucas S."/>
            <person name="Lapidus A."/>
            <person name="Barry K."/>
            <person name="Glavina del Rio T."/>
            <person name="Dalin E."/>
            <person name="Tice H."/>
            <person name="Bruce D."/>
            <person name="Pitluck S."/>
            <person name="Lowry S.R."/>
            <person name="Larimer F."/>
            <person name="Land M.L."/>
            <person name="Hauser L."/>
            <person name="Kyrpides N."/>
            <person name="Ivanova N.N."/>
            <person name="Richardson P."/>
        </authorList>
    </citation>
    <scope>NUCLEOTIDE SEQUENCE [LARGE SCALE GENOMIC DNA]</scope>
    <source>
        <strain evidence="2">MP104C</strain>
    </source>
</reference>
<reference evidence="1 2" key="2">
    <citation type="journal article" date="2008" name="Science">
        <title>Environmental genomics reveals a single-species ecosystem deep within Earth.</title>
        <authorList>
            <person name="Chivian D."/>
            <person name="Brodie E.L."/>
            <person name="Alm E.J."/>
            <person name="Culley D.E."/>
            <person name="Dehal P.S."/>
            <person name="Desantis T.Z."/>
            <person name="Gihring T.M."/>
            <person name="Lapidus A."/>
            <person name="Lin L.H."/>
            <person name="Lowry S.R."/>
            <person name="Moser D.P."/>
            <person name="Richardson P.M."/>
            <person name="Southam G."/>
            <person name="Wanger G."/>
            <person name="Pratt L.M."/>
            <person name="Andersen G.L."/>
            <person name="Hazen T.C."/>
            <person name="Brockman F.J."/>
            <person name="Arkin A.P."/>
            <person name="Onstott T.C."/>
        </authorList>
    </citation>
    <scope>NUCLEOTIDE SEQUENCE [LARGE SCALE GENOMIC DNA]</scope>
    <source>
        <strain evidence="1 2">MP104C</strain>
    </source>
</reference>
<dbReference type="Proteomes" id="UP000008544">
    <property type="component" value="Chromosome"/>
</dbReference>
<dbReference type="KEGG" id="dau:Daud_1496"/>
<protein>
    <recommendedName>
        <fullName evidence="3">Gas vesicle synthesis family protein</fullName>
    </recommendedName>
</protein>